<keyword evidence="1" id="KW-0812">Transmembrane</keyword>
<dbReference type="EMBL" id="JAVRRJ010000007">
    <property type="protein sequence ID" value="KAK5083154.1"/>
    <property type="molecule type" value="Genomic_DNA"/>
</dbReference>
<proteinExistence type="predicted"/>
<keyword evidence="1" id="KW-0472">Membrane</keyword>
<dbReference type="Proteomes" id="UP001309876">
    <property type="component" value="Unassembled WGS sequence"/>
</dbReference>
<evidence type="ECO:0000256" key="1">
    <source>
        <dbReference type="SAM" id="Phobius"/>
    </source>
</evidence>
<reference evidence="2 3" key="1">
    <citation type="submission" date="2023-08" db="EMBL/GenBank/DDBJ databases">
        <title>Black Yeasts Isolated from many extreme environments.</title>
        <authorList>
            <person name="Coleine C."/>
            <person name="Stajich J.E."/>
            <person name="Selbmann L."/>
        </authorList>
    </citation>
    <scope>NUCLEOTIDE SEQUENCE [LARGE SCALE GENOMIC DNA]</scope>
    <source>
        <strain evidence="2 3">CCFEE 5910</strain>
    </source>
</reference>
<evidence type="ECO:0000313" key="3">
    <source>
        <dbReference type="Proteomes" id="UP001309876"/>
    </source>
</evidence>
<keyword evidence="1" id="KW-1133">Transmembrane helix</keyword>
<feature type="transmembrane region" description="Helical" evidence="1">
    <location>
        <begin position="7"/>
        <end position="24"/>
    </location>
</feature>
<comment type="caution">
    <text evidence="2">The sequence shown here is derived from an EMBL/GenBank/DDBJ whole genome shotgun (WGS) entry which is preliminary data.</text>
</comment>
<sequence>MTLAKIIEITHTVIMSLIITYFLTSNSSEMLGITAVTTYFSIRFTREVFQQQSNNHTGRAASQRQPCKDFLYAVSTRFLVTLVIIGSITRPKTTYGIILAILLLQIYQRWTEKPGNVGARDPSRFPTVVPDDNALEYHHDFHNLIEAEGEE</sequence>
<gene>
    <name evidence="2" type="ORF">LTR05_007037</name>
</gene>
<dbReference type="AlphaFoldDB" id="A0AAN7Y9I5"/>
<accession>A0AAN7Y9I5</accession>
<name>A0AAN7Y9I5_9EURO</name>
<keyword evidence="3" id="KW-1185">Reference proteome</keyword>
<evidence type="ECO:0000313" key="2">
    <source>
        <dbReference type="EMBL" id="KAK5083154.1"/>
    </source>
</evidence>
<organism evidence="2 3">
    <name type="scientific">Lithohypha guttulata</name>
    <dbReference type="NCBI Taxonomy" id="1690604"/>
    <lineage>
        <taxon>Eukaryota</taxon>
        <taxon>Fungi</taxon>
        <taxon>Dikarya</taxon>
        <taxon>Ascomycota</taxon>
        <taxon>Pezizomycotina</taxon>
        <taxon>Eurotiomycetes</taxon>
        <taxon>Chaetothyriomycetidae</taxon>
        <taxon>Chaetothyriales</taxon>
        <taxon>Trichomeriaceae</taxon>
        <taxon>Lithohypha</taxon>
    </lineage>
</organism>
<protein>
    <submittedName>
        <fullName evidence="2">Uncharacterized protein</fullName>
    </submittedName>
</protein>